<comment type="catalytic activity">
    <reaction evidence="6">
        <text>P(1),P(4)-bis(5'-adenosyl) tetraphosphate + H2O = 2 ADP + 2 H(+)</text>
        <dbReference type="Rhea" id="RHEA:24252"/>
        <dbReference type="ChEBI" id="CHEBI:15377"/>
        <dbReference type="ChEBI" id="CHEBI:15378"/>
        <dbReference type="ChEBI" id="CHEBI:58141"/>
        <dbReference type="ChEBI" id="CHEBI:456216"/>
        <dbReference type="EC" id="3.6.1.41"/>
    </reaction>
</comment>
<dbReference type="SUPFAM" id="SSF109604">
    <property type="entry name" value="HD-domain/PDEase-like"/>
    <property type="match status" value="1"/>
</dbReference>
<dbReference type="GO" id="GO:0008803">
    <property type="term" value="F:bis(5'-nucleosyl)-tetraphosphatase (symmetrical) activity"/>
    <property type="evidence" value="ECO:0007669"/>
    <property type="project" value="UniProtKB-EC"/>
</dbReference>
<reference evidence="8" key="1">
    <citation type="submission" date="2020-10" db="EMBL/GenBank/DDBJ databases">
        <authorList>
            <person name="Gilroy R."/>
        </authorList>
    </citation>
    <scope>NUCLEOTIDE SEQUENCE</scope>
    <source>
        <strain evidence="8">CHK195-15760</strain>
    </source>
</reference>
<dbReference type="SMART" id="SM00471">
    <property type="entry name" value="HDc"/>
    <property type="match status" value="1"/>
</dbReference>
<dbReference type="EMBL" id="DVNH01000011">
    <property type="protein sequence ID" value="HIU51257.1"/>
    <property type="molecule type" value="Genomic_DNA"/>
</dbReference>
<evidence type="ECO:0000256" key="1">
    <source>
        <dbReference type="ARBA" id="ARBA00012506"/>
    </source>
</evidence>
<keyword evidence="4 8" id="KW-0378">Hydrolase</keyword>
<evidence type="ECO:0000259" key="7">
    <source>
        <dbReference type="SMART" id="SM00471"/>
    </source>
</evidence>
<gene>
    <name evidence="8" type="primary">yqeK</name>
    <name evidence="8" type="ORF">IAB70_01315</name>
</gene>
<evidence type="ECO:0000256" key="6">
    <source>
        <dbReference type="ARBA" id="ARBA00049417"/>
    </source>
</evidence>
<keyword evidence="2" id="KW-0479">Metal-binding</keyword>
<dbReference type="GO" id="GO:0000166">
    <property type="term" value="F:nucleotide binding"/>
    <property type="evidence" value="ECO:0007669"/>
    <property type="project" value="UniProtKB-KW"/>
</dbReference>
<dbReference type="EC" id="3.6.1.41" evidence="1"/>
<evidence type="ECO:0000313" key="9">
    <source>
        <dbReference type="Proteomes" id="UP000824093"/>
    </source>
</evidence>
<dbReference type="Gene3D" id="1.10.3210.10">
    <property type="entry name" value="Hypothetical protein af1432"/>
    <property type="match status" value="1"/>
</dbReference>
<reference evidence="8" key="2">
    <citation type="journal article" date="2021" name="PeerJ">
        <title>Extensive microbial diversity within the chicken gut microbiome revealed by metagenomics and culture.</title>
        <authorList>
            <person name="Gilroy R."/>
            <person name="Ravi A."/>
            <person name="Getino M."/>
            <person name="Pursley I."/>
            <person name="Horton D.L."/>
            <person name="Alikhan N.F."/>
            <person name="Baker D."/>
            <person name="Gharbi K."/>
            <person name="Hall N."/>
            <person name="Watson M."/>
            <person name="Adriaenssens E.M."/>
            <person name="Foster-Nyarko E."/>
            <person name="Jarju S."/>
            <person name="Secka A."/>
            <person name="Antonio M."/>
            <person name="Oren A."/>
            <person name="Chaudhuri R.R."/>
            <person name="La Ragione R."/>
            <person name="Hildebrand F."/>
            <person name="Pallen M.J."/>
        </authorList>
    </citation>
    <scope>NUCLEOTIDE SEQUENCE</scope>
    <source>
        <strain evidence="8">CHK195-15760</strain>
    </source>
</reference>
<evidence type="ECO:0000313" key="8">
    <source>
        <dbReference type="EMBL" id="HIU51257.1"/>
    </source>
</evidence>
<comment type="caution">
    <text evidence="8">The sequence shown here is derived from an EMBL/GenBank/DDBJ whole genome shotgun (WGS) entry which is preliminary data.</text>
</comment>
<protein>
    <recommendedName>
        <fullName evidence="1">bis(5'-nucleosyl)-tetraphosphatase (symmetrical)</fullName>
        <ecNumber evidence="1">3.6.1.41</ecNumber>
    </recommendedName>
</protein>
<keyword evidence="3" id="KW-0547">Nucleotide-binding</keyword>
<dbReference type="AlphaFoldDB" id="A0A9D1M0D7"/>
<accession>A0A9D1M0D7</accession>
<dbReference type="InterPro" id="IPR051094">
    <property type="entry name" value="Diverse_Catalytic_Enzymes"/>
</dbReference>
<dbReference type="Pfam" id="PF01966">
    <property type="entry name" value="HD"/>
    <property type="match status" value="1"/>
</dbReference>
<sequence>MKEEMSLEKIEKDVKMRMSEKRFIHSQGVKKRIEELAKIYHIDVETAKKVGIAHDVAKEMSVEESMQYVKENGIILDDMEKKIPYLLHGKIGADYCKKKYGFTKEMQKAIEYHTTGNPNMDLLAKILYAADKTEENRKFVQYDIEYERKLANEDIDQALVFMLEETIKYNMEKRKLIHPDSILTRNDLLEQIENKE</sequence>
<feature type="domain" description="HD/PDEase" evidence="7">
    <location>
        <begin position="18"/>
        <end position="145"/>
    </location>
</feature>
<dbReference type="GO" id="GO:0046872">
    <property type="term" value="F:metal ion binding"/>
    <property type="evidence" value="ECO:0007669"/>
    <property type="project" value="UniProtKB-KW"/>
</dbReference>
<dbReference type="PANTHER" id="PTHR35795">
    <property type="entry name" value="SLR1885 PROTEIN"/>
    <property type="match status" value="1"/>
</dbReference>
<proteinExistence type="predicted"/>
<evidence type="ECO:0000256" key="3">
    <source>
        <dbReference type="ARBA" id="ARBA00022741"/>
    </source>
</evidence>
<dbReference type="PANTHER" id="PTHR35795:SF1">
    <property type="entry name" value="BIS(5'-NUCLEOSYL)-TETRAPHOSPHATASE, SYMMETRICAL"/>
    <property type="match status" value="1"/>
</dbReference>
<dbReference type="InterPro" id="IPR006674">
    <property type="entry name" value="HD_domain"/>
</dbReference>
<dbReference type="InterPro" id="IPR003607">
    <property type="entry name" value="HD/PDEase_dom"/>
</dbReference>
<dbReference type="NCBIfam" id="TIGR00488">
    <property type="entry name" value="bis(5'-nucleosyl)-tetraphosphatase (symmetrical) YqeK"/>
    <property type="match status" value="1"/>
</dbReference>
<evidence type="ECO:0000256" key="5">
    <source>
        <dbReference type="ARBA" id="ARBA00023004"/>
    </source>
</evidence>
<name>A0A9D1M0D7_9FIRM</name>
<evidence type="ECO:0000256" key="2">
    <source>
        <dbReference type="ARBA" id="ARBA00022723"/>
    </source>
</evidence>
<keyword evidence="5" id="KW-0408">Iron</keyword>
<organism evidence="8 9">
    <name type="scientific">Candidatus Merdicola faecigallinarum</name>
    <dbReference type="NCBI Taxonomy" id="2840862"/>
    <lineage>
        <taxon>Bacteria</taxon>
        <taxon>Bacillati</taxon>
        <taxon>Bacillota</taxon>
        <taxon>Clostridia</taxon>
        <taxon>Candidatus Merdicola</taxon>
    </lineage>
</organism>
<evidence type="ECO:0000256" key="4">
    <source>
        <dbReference type="ARBA" id="ARBA00022801"/>
    </source>
</evidence>
<dbReference type="InterPro" id="IPR005249">
    <property type="entry name" value="YqeK"/>
</dbReference>
<dbReference type="Proteomes" id="UP000824093">
    <property type="component" value="Unassembled WGS sequence"/>
</dbReference>